<sequence length="348" mass="39118">MTRQARRVQARNKTKLTESAWKALKAKRPSGGDGHYLTRDALLPYFWDPHIADMVRDNIEMSLESILGTDPIPQKGLRIVIRILHIVGKNGKVSQVVVAGSQAGKANQNSHVAIMGYFDDGNVRSPASTEKLQDMVYLFDETSSEIRLPFDFLCADQIPKRPFGNNWLYHIRFNAEEACSTGVIDQAFFDTIGRGYVGVTARPFVKRMIEHFNDMRDGKGHLLHSVWRDLRRRKIPHRVIAQISGHSDTEDGIYKMEEEVVGANTLVPLGLNMIPGGRNGIAQLRAMGFANAGMENRDRLLAKAINERKDRKTHYRKAHSREYAPGKFTLVKGAWVNAQDNARLGSAV</sequence>
<reference evidence="1" key="1">
    <citation type="journal article" date="2015" name="Nature">
        <title>Complex archaea that bridge the gap between prokaryotes and eukaryotes.</title>
        <authorList>
            <person name="Spang A."/>
            <person name="Saw J.H."/>
            <person name="Jorgensen S.L."/>
            <person name="Zaremba-Niedzwiedzka K."/>
            <person name="Martijn J."/>
            <person name="Lind A.E."/>
            <person name="van Eijk R."/>
            <person name="Schleper C."/>
            <person name="Guy L."/>
            <person name="Ettema T.J."/>
        </authorList>
    </citation>
    <scope>NUCLEOTIDE SEQUENCE</scope>
</reference>
<proteinExistence type="predicted"/>
<name>A0A0F9UFN8_9ZZZZ</name>
<protein>
    <submittedName>
        <fullName evidence="1">Uncharacterized protein</fullName>
    </submittedName>
</protein>
<organism evidence="1">
    <name type="scientific">marine sediment metagenome</name>
    <dbReference type="NCBI Taxonomy" id="412755"/>
    <lineage>
        <taxon>unclassified sequences</taxon>
        <taxon>metagenomes</taxon>
        <taxon>ecological metagenomes</taxon>
    </lineage>
</organism>
<gene>
    <name evidence="1" type="ORF">LCGC14_0228430</name>
</gene>
<dbReference type="AlphaFoldDB" id="A0A0F9UFN8"/>
<accession>A0A0F9UFN8</accession>
<evidence type="ECO:0000313" key="1">
    <source>
        <dbReference type="EMBL" id="KKN90474.1"/>
    </source>
</evidence>
<comment type="caution">
    <text evidence="1">The sequence shown here is derived from an EMBL/GenBank/DDBJ whole genome shotgun (WGS) entry which is preliminary data.</text>
</comment>
<dbReference type="EMBL" id="LAZR01000110">
    <property type="protein sequence ID" value="KKN90474.1"/>
    <property type="molecule type" value="Genomic_DNA"/>
</dbReference>